<keyword evidence="4" id="KW-0328">Glycosyltransferase</keyword>
<evidence type="ECO:0000256" key="5">
    <source>
        <dbReference type="ARBA" id="ARBA00022679"/>
    </source>
</evidence>
<dbReference type="GO" id="GO:0097363">
    <property type="term" value="F:protein O-acetylglucosaminyltransferase activity"/>
    <property type="evidence" value="ECO:0007669"/>
    <property type="project" value="UniProtKB-EC"/>
</dbReference>
<dbReference type="Pfam" id="PF13414">
    <property type="entry name" value="TPR_11"/>
    <property type="match status" value="1"/>
</dbReference>
<dbReference type="Gene3D" id="1.25.40.10">
    <property type="entry name" value="Tetratricopeptide repeat domain"/>
    <property type="match status" value="1"/>
</dbReference>
<feature type="domain" description="O-GlcNAc transferase C-terminal" evidence="8">
    <location>
        <begin position="274"/>
        <end position="448"/>
    </location>
</feature>
<dbReference type="InterPro" id="IPR019734">
    <property type="entry name" value="TPR_rpt"/>
</dbReference>
<evidence type="ECO:0000256" key="7">
    <source>
        <dbReference type="ARBA" id="ARBA00022803"/>
    </source>
</evidence>
<dbReference type="PROSITE" id="PS50005">
    <property type="entry name" value="TPR"/>
    <property type="match status" value="3"/>
</dbReference>
<dbReference type="InterPro" id="IPR029489">
    <property type="entry name" value="OGT/SEC/SPY_C"/>
</dbReference>
<comment type="similarity">
    <text evidence="2">Belongs to the glycosyltransferase 41 family. O-GlcNAc transferase subfamily.</text>
</comment>
<dbReference type="SUPFAM" id="SSF48452">
    <property type="entry name" value="TPR-like"/>
    <property type="match status" value="1"/>
</dbReference>
<dbReference type="PANTHER" id="PTHR44998">
    <property type="match status" value="1"/>
</dbReference>
<dbReference type="Gene3D" id="3.40.50.2000">
    <property type="entry name" value="Glycogen Phosphorylase B"/>
    <property type="match status" value="1"/>
</dbReference>
<dbReference type="InterPro" id="IPR011990">
    <property type="entry name" value="TPR-like_helical_dom_sf"/>
</dbReference>
<evidence type="ECO:0000256" key="3">
    <source>
        <dbReference type="ARBA" id="ARBA00011970"/>
    </source>
</evidence>
<dbReference type="Pfam" id="PF13844">
    <property type="entry name" value="Glyco_transf_41"/>
    <property type="match status" value="2"/>
</dbReference>
<keyword evidence="7" id="KW-0802">TPR repeat</keyword>
<keyword evidence="5" id="KW-0808">Transferase</keyword>
<name>A0A3B1B673_9ZZZZ</name>
<dbReference type="PROSITE" id="PS50293">
    <property type="entry name" value="TPR_REGION"/>
    <property type="match status" value="2"/>
</dbReference>
<evidence type="ECO:0000256" key="1">
    <source>
        <dbReference type="ARBA" id="ARBA00004922"/>
    </source>
</evidence>
<dbReference type="SUPFAM" id="SSF53756">
    <property type="entry name" value="UDP-Glycosyltransferase/glycogen phosphorylase"/>
    <property type="match status" value="1"/>
</dbReference>
<accession>A0A3B1B673</accession>
<dbReference type="AlphaFoldDB" id="A0A3B1B673"/>
<evidence type="ECO:0000313" key="9">
    <source>
        <dbReference type="EMBL" id="VAX13786.1"/>
    </source>
</evidence>
<keyword evidence="6" id="KW-0677">Repeat</keyword>
<gene>
    <name evidence="9" type="ORF">MNBD_GAMMA24-1479</name>
</gene>
<dbReference type="Pfam" id="PF13181">
    <property type="entry name" value="TPR_8"/>
    <property type="match status" value="1"/>
</dbReference>
<dbReference type="SMART" id="SM00028">
    <property type="entry name" value="TPR"/>
    <property type="match status" value="5"/>
</dbReference>
<protein>
    <recommendedName>
        <fullName evidence="3">protein O-GlcNAc transferase</fullName>
        <ecNumber evidence="3">2.4.1.255</ecNumber>
    </recommendedName>
</protein>
<reference evidence="9" key="1">
    <citation type="submission" date="2018-06" db="EMBL/GenBank/DDBJ databases">
        <authorList>
            <person name="Zhirakovskaya E."/>
        </authorList>
    </citation>
    <scope>NUCLEOTIDE SEQUENCE</scope>
</reference>
<organism evidence="9">
    <name type="scientific">hydrothermal vent metagenome</name>
    <dbReference type="NCBI Taxonomy" id="652676"/>
    <lineage>
        <taxon>unclassified sequences</taxon>
        <taxon>metagenomes</taxon>
        <taxon>ecological metagenomes</taxon>
    </lineage>
</organism>
<evidence type="ECO:0000256" key="2">
    <source>
        <dbReference type="ARBA" id="ARBA00005386"/>
    </source>
</evidence>
<comment type="pathway">
    <text evidence="1">Protein modification; protein glycosylation.</text>
</comment>
<proteinExistence type="inferred from homology"/>
<feature type="domain" description="O-GlcNAc transferase C-terminal" evidence="8">
    <location>
        <begin position="467"/>
        <end position="637"/>
    </location>
</feature>
<dbReference type="EC" id="2.4.1.255" evidence="3"/>
<sequence>MVHQQNKPALQHIMSLVEAGQLQKAREICSDICSKNKKDVEPMIIMAMIHDRMGKPGKMENQLRKALKINPNLGIAYHNLGRALAMQEKYEEAAEAFKRAQQTNPNILDPYLLLAEVYSKLNRAPQAIEQLTCALRINASRADIYYKLGLLHYKKGAIDKAIEMLDKALSLKQDYTEPYYLLHYIYYEEGKYEDAKSCYEKLLNIARDDGAKIRHATMAPIIIESEEQISNFRESLIQRIDSLLHDKLVVKNPVDEIRYTNFQLAYHGYNDKALQVKLAKLYIHACPELTYESPNLHPPLKGLPSRKIRIGFISNCLGSHSIGKAARGLVSELSRDRFHVTAFFLKKPEDRVGNLIRDAADSSVVLGSSLEKARQGVERENIDILFYQDIGMEPVTYFLAFSRLAPVQCTYFGHPVTTGIPNMDYFISTDSYEPPDMDEHYSEKLVLLKGVAAPSYCYRPEIPPLDSSRDRFGFGEHEHIYFSPQTLYKFHPAIDDVLADILRNDTLGRIVLKVGRRPYLAELLKKRFSKSMPDVTSRITFSPQLSQQDYFSMIALSDVMLDTTHFGGFTTTIDAIAVGTPVITWPGEFMRGRHTMSFYNKMGIKDCIADTLEGYAGKALRLATDPDYNQHVRQKILGAGDAIWEEKKVIDEYERIFEEMLTSSGNL</sequence>
<evidence type="ECO:0000259" key="8">
    <source>
        <dbReference type="Pfam" id="PF13844"/>
    </source>
</evidence>
<evidence type="ECO:0000256" key="6">
    <source>
        <dbReference type="ARBA" id="ARBA00022737"/>
    </source>
</evidence>
<dbReference type="Pfam" id="PF00515">
    <property type="entry name" value="TPR_1"/>
    <property type="match status" value="1"/>
</dbReference>
<evidence type="ECO:0000256" key="4">
    <source>
        <dbReference type="ARBA" id="ARBA00022676"/>
    </source>
</evidence>
<dbReference type="EMBL" id="UOFZ01000136">
    <property type="protein sequence ID" value="VAX13786.1"/>
    <property type="molecule type" value="Genomic_DNA"/>
</dbReference>
<dbReference type="Gene3D" id="3.40.50.11380">
    <property type="match status" value="1"/>
</dbReference>
<dbReference type="PANTHER" id="PTHR44998:SF1">
    <property type="entry name" value="UDP-N-ACETYLGLUCOSAMINE--PEPTIDE N-ACETYLGLUCOSAMINYLTRANSFERASE 110 KDA SUBUNIT"/>
    <property type="match status" value="1"/>
</dbReference>